<name>A0A368C5C7_9GAMM</name>
<evidence type="ECO:0000313" key="3">
    <source>
        <dbReference type="EMBL" id="RCL44778.1"/>
    </source>
</evidence>
<dbReference type="Gene3D" id="2.40.50.100">
    <property type="match status" value="1"/>
</dbReference>
<dbReference type="Gene3D" id="2.40.30.170">
    <property type="match status" value="1"/>
</dbReference>
<accession>A0A368C5C7</accession>
<keyword evidence="1" id="KW-0472">Membrane</keyword>
<dbReference type="EMBL" id="QOPI01000009">
    <property type="protein sequence ID" value="RCL44778.1"/>
    <property type="molecule type" value="Genomic_DNA"/>
</dbReference>
<dbReference type="GO" id="GO:1990281">
    <property type="term" value="C:efflux pump complex"/>
    <property type="evidence" value="ECO:0007669"/>
    <property type="project" value="TreeGrafter"/>
</dbReference>
<reference evidence="3 4" key="1">
    <citation type="journal article" date="2018" name="Microbiome">
        <title>Fine metagenomic profile of the Mediterranean stratified and mixed water columns revealed by assembly and recruitment.</title>
        <authorList>
            <person name="Haro-Moreno J.M."/>
            <person name="Lopez-Perez M."/>
            <person name="De La Torre J.R."/>
            <person name="Picazo A."/>
            <person name="Camacho A."/>
            <person name="Rodriguez-Valera F."/>
        </authorList>
    </citation>
    <scope>NUCLEOTIDE SEQUENCE [LARGE SCALE GENOMIC DNA]</scope>
    <source>
        <strain evidence="3">MED-G78</strain>
    </source>
</reference>
<comment type="caution">
    <text evidence="3">The sequence shown here is derived from an EMBL/GenBank/DDBJ whole genome shotgun (WGS) entry which is preliminary data.</text>
</comment>
<dbReference type="Proteomes" id="UP000252915">
    <property type="component" value="Unassembled WGS sequence"/>
</dbReference>
<dbReference type="SUPFAM" id="SSF111369">
    <property type="entry name" value="HlyD-like secretion proteins"/>
    <property type="match status" value="1"/>
</dbReference>
<evidence type="ECO:0000313" key="4">
    <source>
        <dbReference type="Proteomes" id="UP000252915"/>
    </source>
</evidence>
<dbReference type="PANTHER" id="PTHR30469">
    <property type="entry name" value="MULTIDRUG RESISTANCE PROTEIN MDTA"/>
    <property type="match status" value="1"/>
</dbReference>
<keyword evidence="1" id="KW-1133">Transmembrane helix</keyword>
<dbReference type="InterPro" id="IPR058792">
    <property type="entry name" value="Beta-barrel_RND_2"/>
</dbReference>
<dbReference type="GO" id="GO:0015562">
    <property type="term" value="F:efflux transmembrane transporter activity"/>
    <property type="evidence" value="ECO:0007669"/>
    <property type="project" value="TreeGrafter"/>
</dbReference>
<dbReference type="AlphaFoldDB" id="A0A368C5C7"/>
<evidence type="ECO:0000259" key="2">
    <source>
        <dbReference type="Pfam" id="PF25954"/>
    </source>
</evidence>
<evidence type="ECO:0000256" key="1">
    <source>
        <dbReference type="SAM" id="Phobius"/>
    </source>
</evidence>
<organism evidence="3 4">
    <name type="scientific">SAR86 cluster bacterium</name>
    <dbReference type="NCBI Taxonomy" id="2030880"/>
    <lineage>
        <taxon>Bacteria</taxon>
        <taxon>Pseudomonadati</taxon>
        <taxon>Pseudomonadota</taxon>
        <taxon>Gammaproteobacteria</taxon>
        <taxon>SAR86 cluster</taxon>
    </lineage>
</organism>
<dbReference type="Pfam" id="PF25954">
    <property type="entry name" value="Beta-barrel_RND_2"/>
    <property type="match status" value="1"/>
</dbReference>
<protein>
    <submittedName>
        <fullName evidence="3">HlyD family efflux transporter periplasmic adaptor subunit</fullName>
    </submittedName>
</protein>
<keyword evidence="1" id="KW-0812">Transmembrane</keyword>
<gene>
    <name evidence="3" type="ORF">DBW92_02370</name>
</gene>
<feature type="domain" description="CusB-like beta-barrel" evidence="2">
    <location>
        <begin position="143"/>
        <end position="213"/>
    </location>
</feature>
<dbReference type="PANTHER" id="PTHR30469:SF29">
    <property type="entry name" value="BLR2860 PROTEIN"/>
    <property type="match status" value="1"/>
</dbReference>
<proteinExistence type="predicted"/>
<feature type="transmembrane region" description="Helical" evidence="1">
    <location>
        <begin position="7"/>
        <end position="25"/>
    </location>
</feature>
<sequence>MSKNVRISLYIILPLLFWMLSGAFVEEKVINEETISGYTAVGVMKSNSELYKPQISLKGTATSERRVNVRAKTSGEVVSIGARQGEFVKKDFGLCSLGVVEVNRTVVKSPFSGFIESIVKPGNFIERGQICATIIQLDPIIFVAEVPEISIAQVKVGQEVDIELITGQKVSGILSFVSKSASPATKTFRVEVEIENKNGIIKDGLTADIIINTDEVDAHKISPSILILDDDGKLGIRIVNNQNIVEFYEIIIVQDAAEGLRATGIPEGANVIIQGQGFVEDGQKVQVIAQGQL</sequence>